<name>A0A1G7S2T7_9PROT</name>
<dbReference type="PANTHER" id="PTHR12558">
    <property type="entry name" value="CELL DIVISION CYCLE 16,23,27"/>
    <property type="match status" value="1"/>
</dbReference>
<dbReference type="InterPro" id="IPR019734">
    <property type="entry name" value="TPR_rpt"/>
</dbReference>
<dbReference type="Gene3D" id="1.25.40.10">
    <property type="entry name" value="Tetratricopeptide repeat domain"/>
    <property type="match status" value="4"/>
</dbReference>
<keyword evidence="2" id="KW-0732">Signal</keyword>
<feature type="repeat" description="TPR" evidence="1">
    <location>
        <begin position="435"/>
        <end position="468"/>
    </location>
</feature>
<feature type="chain" id="PRO_5011666696" evidence="2">
    <location>
        <begin position="20"/>
        <end position="596"/>
    </location>
</feature>
<feature type="repeat" description="TPR" evidence="1">
    <location>
        <begin position="504"/>
        <end position="537"/>
    </location>
</feature>
<dbReference type="PANTHER" id="PTHR12558:SF13">
    <property type="entry name" value="CELL DIVISION CYCLE PROTEIN 27 HOMOLOG"/>
    <property type="match status" value="1"/>
</dbReference>
<dbReference type="Pfam" id="PF13432">
    <property type="entry name" value="TPR_16"/>
    <property type="match status" value="4"/>
</dbReference>
<dbReference type="PROSITE" id="PS50005">
    <property type="entry name" value="TPR"/>
    <property type="match status" value="4"/>
</dbReference>
<feature type="repeat" description="TPR" evidence="1">
    <location>
        <begin position="538"/>
        <end position="571"/>
    </location>
</feature>
<dbReference type="PROSITE" id="PS51257">
    <property type="entry name" value="PROKAR_LIPOPROTEIN"/>
    <property type="match status" value="1"/>
</dbReference>
<evidence type="ECO:0000313" key="3">
    <source>
        <dbReference type="EMBL" id="SDG16749.1"/>
    </source>
</evidence>
<proteinExistence type="predicted"/>
<feature type="repeat" description="TPR" evidence="1">
    <location>
        <begin position="233"/>
        <end position="266"/>
    </location>
</feature>
<dbReference type="InterPro" id="IPR011990">
    <property type="entry name" value="TPR-like_helical_dom_sf"/>
</dbReference>
<dbReference type="RefSeq" id="WP_143006229.1">
    <property type="nucleotide sequence ID" value="NZ_FNCE01000006.1"/>
</dbReference>
<sequence>MTSRTMFKRVHRAALAAAAAGTLLVGCGGSGDSLSAGSVVADSSGASPGADLAAFGGSSASAYGSYLAALHATRRNALEDAAGFMADALDRDADSAKLRQRAFLLHASVGEMDAAARLAERLREDGGGQGVAALMDVVRSVRGGDMATAQERVDALPSHGLSALVKPLISGWLAVKRGELEAGLAKLDELDGIQGLGVLRHVHAALMKDVAGNTEAARAAYENAGQAASSLTVRLAWLVGNFYARQGEPERARQVYEKVLQRNADSAIVQLLLERLDARDKAPSAEVATVRHGIAEALFNVAGLLSQERATELALVYTQFALHLRPDYEAGRVLLGEILQSQGRSRAAIETYRAVAPDSPVDFVAKLRVAEELGALGKFDEAEALLREVAEAKPDAYEPLYRLGNALRQQEAFAQAAEVYARAVERVGEPQRRHWTLYYFHGIALERTDRWAEAEERFSTALDLYPEQPYVMNYLAYSWVEQKTNLDRALEMLDTAVSKRPEDGYIVDSLGWAHYRLGNFEKAVKHLERAVELRPGDPTINDHLGDAYWHVGREREARYQWQRALDLGPRDTEAEEIRGKLENGLNAAQATANTNG</sequence>
<keyword evidence="4" id="KW-1185">Reference proteome</keyword>
<evidence type="ECO:0000256" key="2">
    <source>
        <dbReference type="SAM" id="SignalP"/>
    </source>
</evidence>
<reference evidence="3 4" key="1">
    <citation type="submission" date="2016-10" db="EMBL/GenBank/DDBJ databases">
        <authorList>
            <person name="de Groot N.N."/>
        </authorList>
    </citation>
    <scope>NUCLEOTIDE SEQUENCE [LARGE SCALE GENOMIC DNA]</scope>
    <source>
        <strain evidence="3 4">DSM 25584</strain>
    </source>
</reference>
<accession>A0A1G7S2T7</accession>
<evidence type="ECO:0000313" key="4">
    <source>
        <dbReference type="Proteomes" id="UP000199415"/>
    </source>
</evidence>
<gene>
    <name evidence="3" type="ORF">SAMN05216241_10681</name>
</gene>
<organism evidence="3 4">
    <name type="scientific">Limimonas halophila</name>
    <dbReference type="NCBI Taxonomy" id="1082479"/>
    <lineage>
        <taxon>Bacteria</taxon>
        <taxon>Pseudomonadati</taxon>
        <taxon>Pseudomonadota</taxon>
        <taxon>Alphaproteobacteria</taxon>
        <taxon>Rhodospirillales</taxon>
        <taxon>Rhodovibrionaceae</taxon>
        <taxon>Limimonas</taxon>
    </lineage>
</organism>
<evidence type="ECO:0000256" key="1">
    <source>
        <dbReference type="PROSITE-ProRule" id="PRU00339"/>
    </source>
</evidence>
<dbReference type="OrthoDB" id="9766710at2"/>
<dbReference type="STRING" id="1082479.SAMN05216241_10681"/>
<feature type="signal peptide" evidence="2">
    <location>
        <begin position="1"/>
        <end position="19"/>
    </location>
</feature>
<protein>
    <submittedName>
        <fullName evidence="3">Tetratricopeptide repeat-containing protein</fullName>
    </submittedName>
</protein>
<dbReference type="SUPFAM" id="SSF48452">
    <property type="entry name" value="TPR-like"/>
    <property type="match status" value="2"/>
</dbReference>
<dbReference type="SMART" id="SM00028">
    <property type="entry name" value="TPR"/>
    <property type="match status" value="8"/>
</dbReference>
<dbReference type="AlphaFoldDB" id="A0A1G7S2T7"/>
<dbReference type="EMBL" id="FNCE01000006">
    <property type="protein sequence ID" value="SDG16749.1"/>
    <property type="molecule type" value="Genomic_DNA"/>
</dbReference>
<keyword evidence="1" id="KW-0802">TPR repeat</keyword>
<dbReference type="Proteomes" id="UP000199415">
    <property type="component" value="Unassembled WGS sequence"/>
</dbReference>